<dbReference type="VEuPathDB" id="MicrosporidiaDB:SLOPH_1660"/>
<dbReference type="InParanoid" id="S7XQT5"/>
<evidence type="ECO:0000313" key="4">
    <source>
        <dbReference type="Proteomes" id="UP000014978"/>
    </source>
</evidence>
<evidence type="ECO:0000313" key="3">
    <source>
        <dbReference type="EMBL" id="EPR78303.1"/>
    </source>
</evidence>
<evidence type="ECO:0000256" key="2">
    <source>
        <dbReference type="SAM" id="Phobius"/>
    </source>
</evidence>
<name>S7XQT5_SPRLO</name>
<keyword evidence="2" id="KW-0472">Membrane</keyword>
<keyword evidence="1" id="KW-0175">Coiled coil</keyword>
<feature type="transmembrane region" description="Helical" evidence="2">
    <location>
        <begin position="6"/>
        <end position="29"/>
    </location>
</feature>
<keyword evidence="2" id="KW-0812">Transmembrane</keyword>
<protein>
    <submittedName>
        <fullName evidence="3">Uncharacterized protein</fullName>
    </submittedName>
</protein>
<feature type="coiled-coil region" evidence="1">
    <location>
        <begin position="65"/>
        <end position="97"/>
    </location>
</feature>
<gene>
    <name evidence="3" type="ORF">SLOPH_1660</name>
</gene>
<organism evidence="3 4">
    <name type="scientific">Spraguea lophii (strain 42_110)</name>
    <name type="common">Microsporidian parasite</name>
    <dbReference type="NCBI Taxonomy" id="1358809"/>
    <lineage>
        <taxon>Eukaryota</taxon>
        <taxon>Fungi</taxon>
        <taxon>Fungi incertae sedis</taxon>
        <taxon>Microsporidia</taxon>
        <taxon>Spragueidae</taxon>
        <taxon>Spraguea</taxon>
    </lineage>
</organism>
<dbReference type="AlphaFoldDB" id="S7XQT5"/>
<dbReference type="OMA" id="LYIYFNA"/>
<dbReference type="OrthoDB" id="2187855at2759"/>
<dbReference type="Proteomes" id="UP000014978">
    <property type="component" value="Unassembled WGS sequence"/>
</dbReference>
<keyword evidence="4" id="KW-1185">Reference proteome</keyword>
<comment type="caution">
    <text evidence="3">The sequence shown here is derived from an EMBL/GenBank/DDBJ whole genome shotgun (WGS) entry which is preliminary data.</text>
</comment>
<dbReference type="HOGENOM" id="CLU_2190360_0_0_1"/>
<dbReference type="EMBL" id="ATCN01000887">
    <property type="protein sequence ID" value="EPR78303.1"/>
    <property type="molecule type" value="Genomic_DNA"/>
</dbReference>
<reference evidence="4" key="1">
    <citation type="journal article" date="2013" name="PLoS Genet.">
        <title>The genome of Spraguea lophii and the basis of host-microsporidian interactions.</title>
        <authorList>
            <person name="Campbell S.E."/>
            <person name="Williams T.A."/>
            <person name="Yousuf A."/>
            <person name="Soanes D.M."/>
            <person name="Paszkiewicz K.H."/>
            <person name="Williams B.A.P."/>
        </authorList>
    </citation>
    <scope>NUCLEOTIDE SEQUENCE [LARGE SCALE GENOMIC DNA]</scope>
    <source>
        <strain evidence="4">42_110</strain>
    </source>
</reference>
<accession>S7XQT5</accession>
<keyword evidence="2" id="KW-1133">Transmembrane helix</keyword>
<sequence length="109" mass="12995">IFEKTIHTSFYFILFNLFLYIILMDISLLQNEINHLLYLYYNIIGLTQSSVDDAKILVEELLLCKHRIEQIIDEYKNNNQEENMENEIKNAASYIEEGYAFLDNLIHDL</sequence>
<evidence type="ECO:0000256" key="1">
    <source>
        <dbReference type="SAM" id="Coils"/>
    </source>
</evidence>
<feature type="non-terminal residue" evidence="3">
    <location>
        <position position="1"/>
    </location>
</feature>
<proteinExistence type="predicted"/>